<sequence length="874" mass="101206">YRAVAIRYLLGRNILRVISSKGCGEDPQGTADFYIDKKQSHPFIYALKQGKPVILRNIQESKEFPTIRQEAKHLGYKSMGVFPLIMENKVRGIISIYSDESFVFTDEEVEVLTEVAEDLSFGILHLKRERERKKRVNEERRRQRKIVRYQEALLELREAEDMDFENFVKKMTEIDAKTLRVERVGVWFLEEERGDLVLKDMYLLKENRHESGTKLDILKFKRYFKSLKNNRALIIKDALKDSRVSELLDEYIVPLDIRSMLEIPLKIGGKLVGVICHEKVGRRKRWDTQDIEFAISMGELLAKAIERSKRRQAEREIGKLAEALENAPDLIYITDKTGRIEYANKAVEKILGFKKEEFTGKMPFEVLIPVAERLDKAFFQKIRRKVNAGKTVSQLFAIKNKKGEILYFDSTITPVRNAQGEILHFIYLGKDVTKERKVVEKLEYLSNYDLLTGLPNKNKFQKDLSMELKKGVKKAKLTAVLVLDIDEFRSINGTYGAERGDVVLKEVAKRLKDICRKALVARLGNDEFGIAFRYLQSHADLLEILEHIFDILSYPVKINQEELIITVSLGISVYPHDGKTAEDLIRKAYMSLKKAKKVSGNSYEFFNKEMAEKAEYTFALKNDIMKAISDKEFILYFQPYYELESGKLAGMEVLLRWQHKERGIINPGEFIPILEETGMIVTVGEWILEKVREQMIEWRDKGYPLYPLSVNISPVQFRDKKLLEKISKVIEDHGIDASYLILEITETTFMEDVNYTSRVLKKLKEMGVRISIDDFGTGYSSLAYLKRFPVDTLKIDISFIKNIEKDPDDATIVSTIIQVAHNMDIKAVAEGVERKQQWDILRLLRCDIAQGFYKSRPLPAEEMEKILIEEGARE</sequence>
<dbReference type="InterPro" id="IPR035965">
    <property type="entry name" value="PAS-like_dom_sf"/>
</dbReference>
<evidence type="ECO:0000259" key="2">
    <source>
        <dbReference type="PROSITE" id="PS50113"/>
    </source>
</evidence>
<name>A0A7V5HPH2_UNCW3</name>
<dbReference type="Gene3D" id="3.30.70.270">
    <property type="match status" value="1"/>
</dbReference>
<dbReference type="SMART" id="SM00052">
    <property type="entry name" value="EAL"/>
    <property type="match status" value="1"/>
</dbReference>
<dbReference type="CDD" id="cd00130">
    <property type="entry name" value="PAS"/>
    <property type="match status" value="1"/>
</dbReference>
<organism evidence="5">
    <name type="scientific">candidate division WOR-3 bacterium</name>
    <dbReference type="NCBI Taxonomy" id="2052148"/>
    <lineage>
        <taxon>Bacteria</taxon>
        <taxon>Bacteria division WOR-3</taxon>
    </lineage>
</organism>
<protein>
    <submittedName>
        <fullName evidence="5">EAL domain-containing protein</fullName>
    </submittedName>
</protein>
<evidence type="ECO:0000259" key="3">
    <source>
        <dbReference type="PROSITE" id="PS50883"/>
    </source>
</evidence>
<dbReference type="PANTHER" id="PTHR44757">
    <property type="entry name" value="DIGUANYLATE CYCLASE DGCP"/>
    <property type="match status" value="1"/>
</dbReference>
<dbReference type="AlphaFoldDB" id="A0A7V5HPH2"/>
<feature type="domain" description="PAS" evidence="1">
    <location>
        <begin position="316"/>
        <end position="369"/>
    </location>
</feature>
<dbReference type="InterPro" id="IPR043128">
    <property type="entry name" value="Rev_trsase/Diguanyl_cyclase"/>
</dbReference>
<dbReference type="Pfam" id="PF00990">
    <property type="entry name" value="GGDEF"/>
    <property type="match status" value="1"/>
</dbReference>
<dbReference type="NCBIfam" id="TIGR00229">
    <property type="entry name" value="sensory_box"/>
    <property type="match status" value="1"/>
</dbReference>
<dbReference type="Pfam" id="PF08448">
    <property type="entry name" value="PAS_4"/>
    <property type="match status" value="1"/>
</dbReference>
<dbReference type="SMART" id="SM00267">
    <property type="entry name" value="GGDEF"/>
    <property type="match status" value="1"/>
</dbReference>
<accession>A0A7V5HPH2</accession>
<dbReference type="Pfam" id="PF01590">
    <property type="entry name" value="GAF"/>
    <property type="match status" value="1"/>
</dbReference>
<dbReference type="InterPro" id="IPR000700">
    <property type="entry name" value="PAS-assoc_C"/>
</dbReference>
<dbReference type="InterPro" id="IPR001633">
    <property type="entry name" value="EAL_dom"/>
</dbReference>
<dbReference type="Pfam" id="PF00563">
    <property type="entry name" value="EAL"/>
    <property type="match status" value="1"/>
</dbReference>
<dbReference type="InterPro" id="IPR000160">
    <property type="entry name" value="GGDEF_dom"/>
</dbReference>
<dbReference type="EMBL" id="DRTX01000038">
    <property type="protein sequence ID" value="HHF52851.1"/>
    <property type="molecule type" value="Genomic_DNA"/>
</dbReference>
<dbReference type="SUPFAM" id="SSF55781">
    <property type="entry name" value="GAF domain-like"/>
    <property type="match status" value="2"/>
</dbReference>
<gene>
    <name evidence="5" type="ORF">ENL43_00625</name>
</gene>
<dbReference type="FunFam" id="3.20.20.450:FF:000001">
    <property type="entry name" value="Cyclic di-GMP phosphodiesterase yahA"/>
    <property type="match status" value="1"/>
</dbReference>
<dbReference type="SMART" id="SM00091">
    <property type="entry name" value="PAS"/>
    <property type="match status" value="1"/>
</dbReference>
<dbReference type="PROSITE" id="PS50113">
    <property type="entry name" value="PAC"/>
    <property type="match status" value="1"/>
</dbReference>
<dbReference type="InterPro" id="IPR000014">
    <property type="entry name" value="PAS"/>
</dbReference>
<proteinExistence type="predicted"/>
<dbReference type="Gene3D" id="3.30.450.20">
    <property type="entry name" value="PAS domain"/>
    <property type="match status" value="1"/>
</dbReference>
<dbReference type="Pfam" id="PF13185">
    <property type="entry name" value="GAF_2"/>
    <property type="match status" value="1"/>
</dbReference>
<dbReference type="InterPro" id="IPR013656">
    <property type="entry name" value="PAS_4"/>
</dbReference>
<dbReference type="SUPFAM" id="SSF141868">
    <property type="entry name" value="EAL domain-like"/>
    <property type="match status" value="1"/>
</dbReference>
<dbReference type="PROSITE" id="PS50883">
    <property type="entry name" value="EAL"/>
    <property type="match status" value="1"/>
</dbReference>
<dbReference type="InterPro" id="IPR052155">
    <property type="entry name" value="Biofilm_reg_signaling"/>
</dbReference>
<dbReference type="PANTHER" id="PTHR44757:SF2">
    <property type="entry name" value="BIOFILM ARCHITECTURE MAINTENANCE PROTEIN MBAA"/>
    <property type="match status" value="1"/>
</dbReference>
<evidence type="ECO:0000259" key="1">
    <source>
        <dbReference type="PROSITE" id="PS50112"/>
    </source>
</evidence>
<evidence type="ECO:0000313" key="5">
    <source>
        <dbReference type="EMBL" id="HHF52851.1"/>
    </source>
</evidence>
<dbReference type="InterPro" id="IPR003018">
    <property type="entry name" value="GAF"/>
</dbReference>
<feature type="domain" description="GGDEF" evidence="4">
    <location>
        <begin position="476"/>
        <end position="608"/>
    </location>
</feature>
<dbReference type="Gene3D" id="3.30.450.40">
    <property type="match status" value="2"/>
</dbReference>
<dbReference type="CDD" id="cd01949">
    <property type="entry name" value="GGDEF"/>
    <property type="match status" value="1"/>
</dbReference>
<dbReference type="PROSITE" id="PS50112">
    <property type="entry name" value="PAS"/>
    <property type="match status" value="1"/>
</dbReference>
<dbReference type="InterPro" id="IPR029787">
    <property type="entry name" value="Nucleotide_cyclase"/>
</dbReference>
<dbReference type="CDD" id="cd01948">
    <property type="entry name" value="EAL"/>
    <property type="match status" value="1"/>
</dbReference>
<dbReference type="Proteomes" id="UP000886050">
    <property type="component" value="Unassembled WGS sequence"/>
</dbReference>
<dbReference type="SUPFAM" id="SSF55785">
    <property type="entry name" value="PYP-like sensor domain (PAS domain)"/>
    <property type="match status" value="1"/>
</dbReference>
<comment type="caution">
    <text evidence="5">The sequence shown here is derived from an EMBL/GenBank/DDBJ whole genome shotgun (WGS) entry which is preliminary data.</text>
</comment>
<feature type="non-terminal residue" evidence="5">
    <location>
        <position position="1"/>
    </location>
</feature>
<dbReference type="NCBIfam" id="TIGR00254">
    <property type="entry name" value="GGDEF"/>
    <property type="match status" value="1"/>
</dbReference>
<dbReference type="InterPro" id="IPR029016">
    <property type="entry name" value="GAF-like_dom_sf"/>
</dbReference>
<dbReference type="SMART" id="SM00065">
    <property type="entry name" value="GAF"/>
    <property type="match status" value="1"/>
</dbReference>
<feature type="domain" description="EAL" evidence="3">
    <location>
        <begin position="617"/>
        <end position="871"/>
    </location>
</feature>
<dbReference type="SUPFAM" id="SSF55073">
    <property type="entry name" value="Nucleotide cyclase"/>
    <property type="match status" value="1"/>
</dbReference>
<reference evidence="5" key="1">
    <citation type="journal article" date="2020" name="mSystems">
        <title>Genome- and Community-Level Interaction Insights into Carbon Utilization and Element Cycling Functions of Hydrothermarchaeota in Hydrothermal Sediment.</title>
        <authorList>
            <person name="Zhou Z."/>
            <person name="Liu Y."/>
            <person name="Xu W."/>
            <person name="Pan J."/>
            <person name="Luo Z.H."/>
            <person name="Li M."/>
        </authorList>
    </citation>
    <scope>NUCLEOTIDE SEQUENCE [LARGE SCALE GENOMIC DNA]</scope>
    <source>
        <strain evidence="5">HyVt-96</strain>
    </source>
</reference>
<feature type="domain" description="PAC" evidence="2">
    <location>
        <begin position="392"/>
        <end position="444"/>
    </location>
</feature>
<dbReference type="InterPro" id="IPR035919">
    <property type="entry name" value="EAL_sf"/>
</dbReference>
<evidence type="ECO:0000259" key="4">
    <source>
        <dbReference type="PROSITE" id="PS50887"/>
    </source>
</evidence>
<dbReference type="PROSITE" id="PS50887">
    <property type="entry name" value="GGDEF"/>
    <property type="match status" value="1"/>
</dbReference>
<dbReference type="Gene3D" id="3.20.20.450">
    <property type="entry name" value="EAL domain"/>
    <property type="match status" value="1"/>
</dbReference>